<keyword evidence="2" id="KW-0808">Transferase</keyword>
<reference evidence="2 3" key="1">
    <citation type="submission" date="2017-10" db="EMBL/GenBank/DDBJ databases">
        <title>Sequencing the genomes of 1000 actinobacteria strains.</title>
        <authorList>
            <person name="Klenk H.-P."/>
        </authorList>
    </citation>
    <scope>NUCLEOTIDE SEQUENCE [LARGE SCALE GENOMIC DNA]</scope>
    <source>
        <strain evidence="2 3">DSM 21798</strain>
    </source>
</reference>
<dbReference type="InterPro" id="IPR052613">
    <property type="entry name" value="LicD_transferase"/>
</dbReference>
<dbReference type="EMBL" id="PDJE01000001">
    <property type="protein sequence ID" value="PFG31885.1"/>
    <property type="molecule type" value="Genomic_DNA"/>
</dbReference>
<keyword evidence="3" id="KW-1185">Reference proteome</keyword>
<dbReference type="Pfam" id="PF13649">
    <property type="entry name" value="Methyltransf_25"/>
    <property type="match status" value="1"/>
</dbReference>
<evidence type="ECO:0000313" key="2">
    <source>
        <dbReference type="EMBL" id="PFG31885.1"/>
    </source>
</evidence>
<dbReference type="GO" id="GO:0008168">
    <property type="term" value="F:methyltransferase activity"/>
    <property type="evidence" value="ECO:0007669"/>
    <property type="project" value="UniProtKB-KW"/>
</dbReference>
<dbReference type="Gene3D" id="3.40.50.150">
    <property type="entry name" value="Vaccinia Virus protein VP39"/>
    <property type="match status" value="1"/>
</dbReference>
<name>A0A2A9E0I1_9MICO</name>
<evidence type="ECO:0000259" key="1">
    <source>
        <dbReference type="Pfam" id="PF13649"/>
    </source>
</evidence>
<evidence type="ECO:0000313" key="3">
    <source>
        <dbReference type="Proteomes" id="UP000221369"/>
    </source>
</evidence>
<dbReference type="SUPFAM" id="SSF53335">
    <property type="entry name" value="S-adenosyl-L-methionine-dependent methyltransferases"/>
    <property type="match status" value="1"/>
</dbReference>
<protein>
    <submittedName>
        <fullName evidence="2">Methyltransferase family protein</fullName>
    </submittedName>
</protein>
<gene>
    <name evidence="2" type="ORF">ATJ78_2867</name>
</gene>
<dbReference type="PANTHER" id="PTHR13627">
    <property type="entry name" value="FUKUTIN RELATED PROTEIN"/>
    <property type="match status" value="1"/>
</dbReference>
<dbReference type="InterPro" id="IPR029063">
    <property type="entry name" value="SAM-dependent_MTases_sf"/>
</dbReference>
<sequence>MKVALLSHRGIFVRPGAATSALNVYLDGRHLWTVAPDTGVRRFGVLVRWPDELLRQMDGRSLFEVRDQNDSVLDSRFLTFGTSDQPIVLKDADGRTLTVNKWGRLTHGFEQQTREDKDRLIQRTAEVLGQLNDLGFDSFIVGGTLLGAMRGGDVLEHDDDADTAYLSKYSHPSDVALESFRLQRDFEALGYWIVRHSVSHFQVMFKTESGHIDHFVDVFAALFKDGRFYEPIHVDTDQVSMSDIVPTSTRELGGVELPTPANPERWLTACYGSEWRTPDPSFVFETPDDTVRRFHFWFGRLSLHRLYWDSRYQNVSILRGPSAAAERLAARLPPHSRVLEIACGTGADARYLASLGHEVVAFDFSWVAIERARQESGSKVDFRVANLYDRKEMLQLAIELRSEHRPIYVFMHHAIEGMTNSARVNAALLCKYLLRDESFAFMTFCASPGREFDMERPQTWHIPIHAVYKSAADHGLTARVDRTHVELVHGGKRLVADSTVSRRGRSNHGN</sequence>
<keyword evidence="2" id="KW-0489">Methyltransferase</keyword>
<dbReference type="AlphaFoldDB" id="A0A2A9E0I1"/>
<dbReference type="InterPro" id="IPR041698">
    <property type="entry name" value="Methyltransf_25"/>
</dbReference>
<dbReference type="GO" id="GO:0032259">
    <property type="term" value="P:methylation"/>
    <property type="evidence" value="ECO:0007669"/>
    <property type="project" value="UniProtKB-KW"/>
</dbReference>
<accession>A0A2A9E0I1</accession>
<dbReference type="Proteomes" id="UP000221369">
    <property type="component" value="Unassembled WGS sequence"/>
</dbReference>
<comment type="caution">
    <text evidence="2">The sequence shown here is derived from an EMBL/GenBank/DDBJ whole genome shotgun (WGS) entry which is preliminary data.</text>
</comment>
<dbReference type="CDD" id="cd02440">
    <property type="entry name" value="AdoMet_MTases"/>
    <property type="match status" value="1"/>
</dbReference>
<organism evidence="2 3">
    <name type="scientific">Paramicrobacterium agarici</name>
    <dbReference type="NCBI Taxonomy" id="630514"/>
    <lineage>
        <taxon>Bacteria</taxon>
        <taxon>Bacillati</taxon>
        <taxon>Actinomycetota</taxon>
        <taxon>Actinomycetes</taxon>
        <taxon>Micrococcales</taxon>
        <taxon>Microbacteriaceae</taxon>
        <taxon>Paramicrobacterium</taxon>
    </lineage>
</organism>
<dbReference type="RefSeq" id="WP_098408837.1">
    <property type="nucleotide sequence ID" value="NZ_PDJE01000001.1"/>
</dbReference>
<dbReference type="PANTHER" id="PTHR13627:SF31">
    <property type="entry name" value="RIBITOL 5-PHOSPHATE TRANSFERASE FKRP"/>
    <property type="match status" value="1"/>
</dbReference>
<proteinExistence type="predicted"/>
<feature type="domain" description="Methyltransferase" evidence="1">
    <location>
        <begin position="338"/>
        <end position="388"/>
    </location>
</feature>